<evidence type="ECO:0000256" key="3">
    <source>
        <dbReference type="ARBA" id="ARBA00022664"/>
    </source>
</evidence>
<evidence type="ECO:0000256" key="8">
    <source>
        <dbReference type="HAMAP-Rule" id="MF_00104"/>
    </source>
</evidence>
<keyword evidence="6 8" id="KW-0378">Hydrolase</keyword>
<evidence type="ECO:0000256" key="9">
    <source>
        <dbReference type="SAM" id="MobiDB-lite"/>
    </source>
</evidence>
<accession>A0ABT6NT85</accession>
<comment type="subunit">
    <text evidence="8">Homodimer.</text>
</comment>
<feature type="binding site" evidence="8">
    <location>
        <position position="119"/>
    </location>
    <ligand>
        <name>Mg(2+)</name>
        <dbReference type="ChEBI" id="CHEBI:18420"/>
    </ligand>
</feature>
<evidence type="ECO:0000259" key="10">
    <source>
        <dbReference type="PROSITE" id="PS50137"/>
    </source>
</evidence>
<keyword evidence="4 8" id="KW-0540">Nuclease</keyword>
<keyword evidence="3 8" id="KW-0507">mRNA processing</keyword>
<evidence type="ECO:0000256" key="2">
    <source>
        <dbReference type="ARBA" id="ARBA00010183"/>
    </source>
</evidence>
<evidence type="ECO:0000256" key="1">
    <source>
        <dbReference type="ARBA" id="ARBA00000109"/>
    </source>
</evidence>
<comment type="similarity">
    <text evidence="2">Belongs to the ribonuclease III family.</text>
</comment>
<comment type="catalytic activity">
    <reaction evidence="1 8">
        <text>Endonucleolytic cleavage to 5'-phosphomonoester.</text>
        <dbReference type="EC" id="3.1.26.3"/>
    </reaction>
</comment>
<comment type="function">
    <text evidence="8">Digests double-stranded RNA. Involved in the processing of primary rRNA transcript to yield the immediate precursors to the large and small rRNAs (23S and 16S). Processes some mRNAs, and tRNAs when they are encoded in the rRNA operon. Processes pre-crRNA and tracrRNA of type II CRISPR loci if present in the organism.</text>
</comment>
<keyword evidence="13" id="KW-1185">Reference proteome</keyword>
<dbReference type="HAMAP" id="MF_00104">
    <property type="entry name" value="RNase_III"/>
    <property type="match status" value="1"/>
</dbReference>
<dbReference type="SUPFAM" id="SSF69065">
    <property type="entry name" value="RNase III domain-like"/>
    <property type="match status" value="1"/>
</dbReference>
<feature type="compositionally biased region" description="Basic and acidic residues" evidence="9">
    <location>
        <begin position="246"/>
        <end position="261"/>
    </location>
</feature>
<evidence type="ECO:0000256" key="4">
    <source>
        <dbReference type="ARBA" id="ARBA00022722"/>
    </source>
</evidence>
<feature type="binding site" evidence="8">
    <location>
        <position position="122"/>
    </location>
    <ligand>
        <name>Mg(2+)</name>
        <dbReference type="ChEBI" id="CHEBI:18420"/>
    </ligand>
</feature>
<name>A0ABT6NT85_9BACT</name>
<dbReference type="CDD" id="cd10845">
    <property type="entry name" value="DSRM_RNAse_III_family"/>
    <property type="match status" value="1"/>
</dbReference>
<comment type="cofactor">
    <cofactor evidence="8">
        <name>Mg(2+)</name>
        <dbReference type="ChEBI" id="CHEBI:18420"/>
    </cofactor>
</comment>
<evidence type="ECO:0000256" key="6">
    <source>
        <dbReference type="ARBA" id="ARBA00022801"/>
    </source>
</evidence>
<feature type="domain" description="DRBM" evidence="10">
    <location>
        <begin position="161"/>
        <end position="230"/>
    </location>
</feature>
<dbReference type="Pfam" id="PF00035">
    <property type="entry name" value="dsrm"/>
    <property type="match status" value="1"/>
</dbReference>
<feature type="domain" description="RNase III" evidence="11">
    <location>
        <begin position="21"/>
        <end position="133"/>
    </location>
</feature>
<dbReference type="PANTHER" id="PTHR11207">
    <property type="entry name" value="RIBONUCLEASE III"/>
    <property type="match status" value="1"/>
</dbReference>
<evidence type="ECO:0000313" key="12">
    <source>
        <dbReference type="EMBL" id="MDI1431529.1"/>
    </source>
</evidence>
<reference evidence="12 13" key="1">
    <citation type="submission" date="2023-04" db="EMBL/GenBank/DDBJ databases">
        <title>The genome sequence of Polyangium sorediatum DSM14670.</title>
        <authorList>
            <person name="Zhang X."/>
        </authorList>
    </citation>
    <scope>NUCLEOTIDE SEQUENCE [LARGE SCALE GENOMIC DNA]</scope>
    <source>
        <strain evidence="12 13">DSM 14670</strain>
    </source>
</reference>
<comment type="caution">
    <text evidence="12">The sequence shown here is derived from an EMBL/GenBank/DDBJ whole genome shotgun (WGS) entry which is preliminary data.</text>
</comment>
<feature type="active site" evidence="8">
    <location>
        <position position="122"/>
    </location>
</feature>
<dbReference type="EMBL" id="JARZHI010000015">
    <property type="protein sequence ID" value="MDI1431529.1"/>
    <property type="molecule type" value="Genomic_DNA"/>
</dbReference>
<protein>
    <recommendedName>
        <fullName evidence="8">Ribonuclease 3</fullName>
        <ecNumber evidence="8">3.1.26.3</ecNumber>
    </recommendedName>
    <alternativeName>
        <fullName evidence="8">Ribonuclease III</fullName>
        <shortName evidence="8">RNase III</shortName>
    </alternativeName>
</protein>
<sequence>MDSPREALLSRLGLSGELPHLEEALTHPSFSNEQRKGACADNQRLEFLGDAVLGLCVAELLMQRFPGADEGELSRMRAALVNPTPLAAWARSVELGAALRLGRGAQAAGERDRTNVLADAVEAIMGAIYLDRGFDAARLFVHAVIAEPLALLTQGPQRTRDPKSELQERVQATGGTSPRYRVVRVEGPPHHRDFTVVVEIDERIVGEGQGRSKKLAEQEAARAAILSLWSGDVNVEEAVSSGSNESEVRPSNEALPRTEDA</sequence>
<dbReference type="InterPro" id="IPR014720">
    <property type="entry name" value="dsRBD_dom"/>
</dbReference>
<dbReference type="PROSITE" id="PS50137">
    <property type="entry name" value="DS_RBD"/>
    <property type="match status" value="1"/>
</dbReference>
<dbReference type="SMART" id="SM00358">
    <property type="entry name" value="DSRM"/>
    <property type="match status" value="1"/>
</dbReference>
<dbReference type="InterPro" id="IPR000999">
    <property type="entry name" value="RNase_III_dom"/>
</dbReference>
<keyword evidence="8" id="KW-0698">rRNA processing</keyword>
<dbReference type="RefSeq" id="WP_136969080.1">
    <property type="nucleotide sequence ID" value="NZ_JARZHI010000015.1"/>
</dbReference>
<keyword evidence="8" id="KW-0479">Metal-binding</keyword>
<dbReference type="PANTHER" id="PTHR11207:SF0">
    <property type="entry name" value="RIBONUCLEASE 3"/>
    <property type="match status" value="1"/>
</dbReference>
<evidence type="ECO:0000313" key="13">
    <source>
        <dbReference type="Proteomes" id="UP001160301"/>
    </source>
</evidence>
<feature type="binding site" evidence="8">
    <location>
        <position position="46"/>
    </location>
    <ligand>
        <name>Mg(2+)</name>
        <dbReference type="ChEBI" id="CHEBI:18420"/>
    </ligand>
</feature>
<dbReference type="SMART" id="SM00535">
    <property type="entry name" value="RIBOc"/>
    <property type="match status" value="1"/>
</dbReference>
<evidence type="ECO:0000256" key="7">
    <source>
        <dbReference type="ARBA" id="ARBA00022884"/>
    </source>
</evidence>
<feature type="region of interest" description="Disordered" evidence="9">
    <location>
        <begin position="236"/>
        <end position="261"/>
    </location>
</feature>
<dbReference type="GO" id="GO:0004525">
    <property type="term" value="F:ribonuclease III activity"/>
    <property type="evidence" value="ECO:0007669"/>
    <property type="project" value="UniProtKB-EC"/>
</dbReference>
<dbReference type="PROSITE" id="PS00517">
    <property type="entry name" value="RNASE_3_1"/>
    <property type="match status" value="1"/>
</dbReference>
<comment type="subcellular location">
    <subcellularLocation>
        <location evidence="8">Cytoplasm</location>
    </subcellularLocation>
</comment>
<dbReference type="Gene3D" id="1.10.1520.10">
    <property type="entry name" value="Ribonuclease III domain"/>
    <property type="match status" value="1"/>
</dbReference>
<proteinExistence type="inferred from homology"/>
<keyword evidence="8" id="KW-0460">Magnesium</keyword>
<dbReference type="CDD" id="cd00593">
    <property type="entry name" value="RIBOc"/>
    <property type="match status" value="1"/>
</dbReference>
<keyword evidence="8" id="KW-0963">Cytoplasm</keyword>
<dbReference type="Gene3D" id="3.30.160.20">
    <property type="match status" value="1"/>
</dbReference>
<dbReference type="NCBIfam" id="TIGR02191">
    <property type="entry name" value="RNaseIII"/>
    <property type="match status" value="1"/>
</dbReference>
<keyword evidence="8" id="KW-0699">rRNA-binding</keyword>
<keyword evidence="5 8" id="KW-0255">Endonuclease</keyword>
<dbReference type="InterPro" id="IPR011907">
    <property type="entry name" value="RNase_III"/>
</dbReference>
<dbReference type="PROSITE" id="PS50142">
    <property type="entry name" value="RNASE_3_2"/>
    <property type="match status" value="1"/>
</dbReference>
<dbReference type="Proteomes" id="UP001160301">
    <property type="component" value="Unassembled WGS sequence"/>
</dbReference>
<dbReference type="Pfam" id="PF14622">
    <property type="entry name" value="Ribonucleas_3_3"/>
    <property type="match status" value="1"/>
</dbReference>
<feature type="active site" evidence="8">
    <location>
        <position position="50"/>
    </location>
</feature>
<dbReference type="SUPFAM" id="SSF54768">
    <property type="entry name" value="dsRNA-binding domain-like"/>
    <property type="match status" value="1"/>
</dbReference>
<evidence type="ECO:0000256" key="5">
    <source>
        <dbReference type="ARBA" id="ARBA00022759"/>
    </source>
</evidence>
<dbReference type="InterPro" id="IPR036389">
    <property type="entry name" value="RNase_III_sf"/>
</dbReference>
<gene>
    <name evidence="8 12" type="primary">rnc</name>
    <name evidence="12" type="ORF">QHF89_18685</name>
</gene>
<organism evidence="12 13">
    <name type="scientific">Polyangium sorediatum</name>
    <dbReference type="NCBI Taxonomy" id="889274"/>
    <lineage>
        <taxon>Bacteria</taxon>
        <taxon>Pseudomonadati</taxon>
        <taxon>Myxococcota</taxon>
        <taxon>Polyangia</taxon>
        <taxon>Polyangiales</taxon>
        <taxon>Polyangiaceae</taxon>
        <taxon>Polyangium</taxon>
    </lineage>
</organism>
<evidence type="ECO:0000259" key="11">
    <source>
        <dbReference type="PROSITE" id="PS50142"/>
    </source>
</evidence>
<keyword evidence="7 8" id="KW-0694">RNA-binding</keyword>
<dbReference type="EC" id="3.1.26.3" evidence="8"/>
<keyword evidence="8" id="KW-0819">tRNA processing</keyword>